<evidence type="ECO:0000256" key="2">
    <source>
        <dbReference type="ARBA" id="ARBA00022692"/>
    </source>
</evidence>
<evidence type="ECO:0000256" key="7">
    <source>
        <dbReference type="SAM" id="MobiDB-lite"/>
    </source>
</evidence>
<keyword evidence="9" id="KW-1185">Reference proteome</keyword>
<comment type="subcellular location">
    <subcellularLocation>
        <location evidence="1">Endoplasmic reticulum membrane</location>
        <topology evidence="1">Multi-pass membrane protein</topology>
    </subcellularLocation>
</comment>
<name>A0A6J0PSA9_ELAGV</name>
<gene>
    <name evidence="10" type="primary">LOC105059607</name>
</gene>
<evidence type="ECO:0000256" key="8">
    <source>
        <dbReference type="SAM" id="Phobius"/>
    </source>
</evidence>
<dbReference type="InParanoid" id="A0A6J0PSA9"/>
<feature type="transmembrane region" description="Helical" evidence="8">
    <location>
        <begin position="478"/>
        <end position="502"/>
    </location>
</feature>
<dbReference type="GO" id="GO:0140042">
    <property type="term" value="P:lipid droplet formation"/>
    <property type="evidence" value="ECO:0007669"/>
    <property type="project" value="UniProtKB-ARBA"/>
</dbReference>
<dbReference type="Pfam" id="PF06775">
    <property type="entry name" value="Seipin"/>
    <property type="match status" value="1"/>
</dbReference>
<feature type="compositionally biased region" description="Basic and acidic residues" evidence="7">
    <location>
        <begin position="97"/>
        <end position="107"/>
    </location>
</feature>
<keyword evidence="3" id="KW-0256">Endoplasmic reticulum</keyword>
<evidence type="ECO:0000313" key="10">
    <source>
        <dbReference type="RefSeq" id="XP_019711061.1"/>
    </source>
</evidence>
<keyword evidence="6 8" id="KW-0472">Membrane</keyword>
<dbReference type="RefSeq" id="XP_019711061.1">
    <property type="nucleotide sequence ID" value="XM_019855502.2"/>
</dbReference>
<feature type="compositionally biased region" description="Polar residues" evidence="7">
    <location>
        <begin position="123"/>
        <end position="132"/>
    </location>
</feature>
<dbReference type="GeneID" id="105059607"/>
<protein>
    <submittedName>
        <fullName evidence="10">Seipin-2</fullName>
    </submittedName>
</protein>
<keyword evidence="2 8" id="KW-0812">Transmembrane</keyword>
<keyword evidence="5" id="KW-0443">Lipid metabolism</keyword>
<feature type="transmembrane region" description="Helical" evidence="8">
    <location>
        <begin position="262"/>
        <end position="285"/>
    </location>
</feature>
<dbReference type="PANTHER" id="PTHR21212">
    <property type="entry name" value="BERNARDINELLI-SEIP CONGENITAL LIPODYSTROPHY 2 HOMOLOG BSCL2 PROTEIN"/>
    <property type="match status" value="1"/>
</dbReference>
<evidence type="ECO:0000256" key="5">
    <source>
        <dbReference type="ARBA" id="ARBA00023098"/>
    </source>
</evidence>
<evidence type="ECO:0000256" key="6">
    <source>
        <dbReference type="ARBA" id="ARBA00023136"/>
    </source>
</evidence>
<evidence type="ECO:0000256" key="4">
    <source>
        <dbReference type="ARBA" id="ARBA00022989"/>
    </source>
</evidence>
<evidence type="ECO:0000313" key="9">
    <source>
        <dbReference type="Proteomes" id="UP000504607"/>
    </source>
</evidence>
<feature type="region of interest" description="Disordered" evidence="7">
    <location>
        <begin position="1"/>
        <end position="163"/>
    </location>
</feature>
<organism evidence="9 10">
    <name type="scientific">Elaeis guineensis var. tenera</name>
    <name type="common">Oil palm</name>
    <dbReference type="NCBI Taxonomy" id="51953"/>
    <lineage>
        <taxon>Eukaryota</taxon>
        <taxon>Viridiplantae</taxon>
        <taxon>Streptophyta</taxon>
        <taxon>Embryophyta</taxon>
        <taxon>Tracheophyta</taxon>
        <taxon>Spermatophyta</taxon>
        <taxon>Magnoliopsida</taxon>
        <taxon>Liliopsida</taxon>
        <taxon>Arecaceae</taxon>
        <taxon>Arecoideae</taxon>
        <taxon>Cocoseae</taxon>
        <taxon>Elaeidinae</taxon>
        <taxon>Elaeis</taxon>
    </lineage>
</organism>
<dbReference type="KEGG" id="egu:105059607"/>
<sequence length="512" mass="56373">MDETELDGDSSSDPFFDALDSFPPEETLDPPPAPPLESTADRPGNEINSHATSSLRRRRPSSRRIAAACSKDSSTSDPPSGITSIRESRSKILLALKDQETREKPDDSSSILNQETQEKPDDSSSILTSDQISTERDQRPEISVGSSATSGARVGEPPPVDAGSQPQGLLVTIAGFVIKSVFFQLGLLISSITFPIRLLHWSFLFLTNPFGTLRRARDGIKGRVLRVWKDLVDKVSLLVFGSLGGQQGVGKLAARLAWGCFWSFYVCLVLFGLLMAAFLGGSLFMGRVVEEPLQMTEELNFDYTKPTPDALVPVGSCNGGLVSGGKAGTWKPRGWRLVPPNHKLQLTISLTLPESDYNRNLGMFQVRAEFLSADGKVMVSSRQPCMLRFKSSHIHLIETFLKSGSLLAGYSSESQVLRLKMRGFTEGSEPTVCIRVILEQRAEYRPGAGIPEIYAASLKLESDLPLFKSLIWNWRRTAYIWISMGLFIMELLIFLVCCRPIIVPRSRPVSGS</sequence>
<reference evidence="10" key="1">
    <citation type="submission" date="2025-08" db="UniProtKB">
        <authorList>
            <consortium name="RefSeq"/>
        </authorList>
    </citation>
    <scope>IDENTIFICATION</scope>
</reference>
<evidence type="ECO:0000256" key="1">
    <source>
        <dbReference type="ARBA" id="ARBA00004477"/>
    </source>
</evidence>
<dbReference type="InterPro" id="IPR009617">
    <property type="entry name" value="Seipin"/>
</dbReference>
<proteinExistence type="predicted"/>
<dbReference type="OrthoDB" id="3990054at2759"/>
<feature type="compositionally biased region" description="Acidic residues" evidence="7">
    <location>
        <begin position="1"/>
        <end position="10"/>
    </location>
</feature>
<evidence type="ECO:0000256" key="3">
    <source>
        <dbReference type="ARBA" id="ARBA00022824"/>
    </source>
</evidence>
<dbReference type="GO" id="GO:0005789">
    <property type="term" value="C:endoplasmic reticulum membrane"/>
    <property type="evidence" value="ECO:0007669"/>
    <property type="project" value="UniProtKB-SubCell"/>
</dbReference>
<dbReference type="PANTHER" id="PTHR21212:SF0">
    <property type="entry name" value="SEIPIN"/>
    <property type="match status" value="1"/>
</dbReference>
<dbReference type="CDD" id="cd23995">
    <property type="entry name" value="Seipin_BSCL2_like"/>
    <property type="match status" value="1"/>
</dbReference>
<dbReference type="Proteomes" id="UP000504607">
    <property type="component" value="Chromosome 16"/>
</dbReference>
<dbReference type="AlphaFoldDB" id="A0A6J0PSA9"/>
<dbReference type="GO" id="GO:0006629">
    <property type="term" value="P:lipid metabolic process"/>
    <property type="evidence" value="ECO:0007669"/>
    <property type="project" value="UniProtKB-KW"/>
</dbReference>
<feature type="compositionally biased region" description="Polar residues" evidence="7">
    <location>
        <begin position="71"/>
        <end position="85"/>
    </location>
</feature>
<keyword evidence="4 8" id="KW-1133">Transmembrane helix</keyword>
<accession>A0A6J0PSA9</accession>
<dbReference type="FunCoup" id="A0A6J0PSA9">
    <property type="interactions" value="489"/>
</dbReference>